<evidence type="ECO:0000256" key="2">
    <source>
        <dbReference type="ARBA" id="ARBA00023125"/>
    </source>
</evidence>
<dbReference type="InterPro" id="IPR018060">
    <property type="entry name" value="HTH_AraC"/>
</dbReference>
<dbReference type="Pfam" id="PF14525">
    <property type="entry name" value="AraC_binding_2"/>
    <property type="match status" value="1"/>
</dbReference>
<keyword evidence="6" id="KW-1185">Reference proteome</keyword>
<dbReference type="Proteomes" id="UP001501594">
    <property type="component" value="Unassembled WGS sequence"/>
</dbReference>
<dbReference type="Pfam" id="PF12833">
    <property type="entry name" value="HTH_18"/>
    <property type="match status" value="1"/>
</dbReference>
<keyword evidence="3" id="KW-0804">Transcription</keyword>
<protein>
    <recommendedName>
        <fullName evidence="4">HTH araC/xylS-type domain-containing protein</fullName>
    </recommendedName>
</protein>
<evidence type="ECO:0000259" key="4">
    <source>
        <dbReference type="PROSITE" id="PS01124"/>
    </source>
</evidence>
<proteinExistence type="predicted"/>
<comment type="caution">
    <text evidence="5">The sequence shown here is derived from an EMBL/GenBank/DDBJ whole genome shotgun (WGS) entry which is preliminary data.</text>
</comment>
<keyword evidence="2" id="KW-0238">DNA-binding</keyword>
<organism evidence="5 6">
    <name type="scientific">Frondihabitans peucedani</name>
    <dbReference type="NCBI Taxonomy" id="598626"/>
    <lineage>
        <taxon>Bacteria</taxon>
        <taxon>Bacillati</taxon>
        <taxon>Actinomycetota</taxon>
        <taxon>Actinomycetes</taxon>
        <taxon>Micrococcales</taxon>
        <taxon>Microbacteriaceae</taxon>
        <taxon>Frondihabitans</taxon>
    </lineage>
</organism>
<dbReference type="InterPro" id="IPR018062">
    <property type="entry name" value="HTH_AraC-typ_CS"/>
</dbReference>
<dbReference type="EMBL" id="BAABAU010000002">
    <property type="protein sequence ID" value="GAA4266591.1"/>
    <property type="molecule type" value="Genomic_DNA"/>
</dbReference>
<dbReference type="SUPFAM" id="SSF46689">
    <property type="entry name" value="Homeodomain-like"/>
    <property type="match status" value="1"/>
</dbReference>
<keyword evidence="1" id="KW-0805">Transcription regulation</keyword>
<dbReference type="Gene3D" id="1.10.10.60">
    <property type="entry name" value="Homeodomain-like"/>
    <property type="match status" value="1"/>
</dbReference>
<dbReference type="InterPro" id="IPR050204">
    <property type="entry name" value="AraC_XylS_family_regulators"/>
</dbReference>
<name>A0ABP8E368_9MICO</name>
<dbReference type="InterPro" id="IPR009057">
    <property type="entry name" value="Homeodomain-like_sf"/>
</dbReference>
<reference evidence="6" key="1">
    <citation type="journal article" date="2019" name="Int. J. Syst. Evol. Microbiol.">
        <title>The Global Catalogue of Microorganisms (GCM) 10K type strain sequencing project: providing services to taxonomists for standard genome sequencing and annotation.</title>
        <authorList>
            <consortium name="The Broad Institute Genomics Platform"/>
            <consortium name="The Broad Institute Genome Sequencing Center for Infectious Disease"/>
            <person name="Wu L."/>
            <person name="Ma J."/>
        </authorList>
    </citation>
    <scope>NUCLEOTIDE SEQUENCE [LARGE SCALE GENOMIC DNA]</scope>
    <source>
        <strain evidence="6">JCM 17442</strain>
    </source>
</reference>
<evidence type="ECO:0000256" key="1">
    <source>
        <dbReference type="ARBA" id="ARBA00023015"/>
    </source>
</evidence>
<dbReference type="PROSITE" id="PS00041">
    <property type="entry name" value="HTH_ARAC_FAMILY_1"/>
    <property type="match status" value="1"/>
</dbReference>
<feature type="domain" description="HTH araC/xylS-type" evidence="4">
    <location>
        <begin position="217"/>
        <end position="316"/>
    </location>
</feature>
<gene>
    <name evidence="5" type="ORF">GCM10022256_22030</name>
</gene>
<evidence type="ECO:0000313" key="5">
    <source>
        <dbReference type="EMBL" id="GAA4266591.1"/>
    </source>
</evidence>
<dbReference type="RefSeq" id="WP_344796125.1">
    <property type="nucleotide sequence ID" value="NZ_BAABAU010000002.1"/>
</dbReference>
<evidence type="ECO:0000256" key="3">
    <source>
        <dbReference type="ARBA" id="ARBA00023163"/>
    </source>
</evidence>
<dbReference type="SMART" id="SM00342">
    <property type="entry name" value="HTH_ARAC"/>
    <property type="match status" value="1"/>
</dbReference>
<dbReference type="InterPro" id="IPR035418">
    <property type="entry name" value="AraC-bd_2"/>
</dbReference>
<dbReference type="PANTHER" id="PTHR46796">
    <property type="entry name" value="HTH-TYPE TRANSCRIPTIONAL ACTIVATOR RHAS-RELATED"/>
    <property type="match status" value="1"/>
</dbReference>
<evidence type="ECO:0000313" key="6">
    <source>
        <dbReference type="Proteomes" id="UP001501594"/>
    </source>
</evidence>
<accession>A0ABP8E368</accession>
<dbReference type="PANTHER" id="PTHR46796:SF12">
    <property type="entry name" value="HTH-TYPE DNA-BINDING TRANSCRIPTIONAL ACTIVATOR EUTR"/>
    <property type="match status" value="1"/>
</dbReference>
<dbReference type="PROSITE" id="PS01124">
    <property type="entry name" value="HTH_ARAC_FAMILY_2"/>
    <property type="match status" value="1"/>
</dbReference>
<sequence>MPSAPDPRVHIDAQGGDLEQAIDLFQDGYNGNTFAAERSEKPFFYRHTAIGDAAMTLRTTRFDGHVTGEIAPGDDYVISWLTEGRGHFDVGRHDAQLDLGQPMVFTTDRPFAFDFTDVKQSLVHFNRATLEGIVAEHRGTAPEALHLDHTVAPSEASVRSWRNTIALVSQTVRDESSSPILQAELTRLAAIALLGMFPPARAAVPAALQSARNAHLRTAVEYIHANAHLPITTTSVAAAAGISLRALQEGFVRHLEMTPNAFLRGVRLDRARDDLAAAGPGQVAVIAHRWGFGNLGRFSHAYSQRFGALPSTQSGGAISQA</sequence>